<keyword evidence="3" id="KW-1185">Reference proteome</keyword>
<dbReference type="Proteomes" id="UP001234989">
    <property type="component" value="Chromosome 10"/>
</dbReference>
<dbReference type="PANTHER" id="PTHR33116:SF82">
    <property type="entry name" value="RNASE H FAMILY PROTEIN"/>
    <property type="match status" value="1"/>
</dbReference>
<dbReference type="Pfam" id="PF13966">
    <property type="entry name" value="zf-RVT"/>
    <property type="match status" value="2"/>
</dbReference>
<reference evidence="2" key="1">
    <citation type="submission" date="2023-08" db="EMBL/GenBank/DDBJ databases">
        <title>A de novo genome assembly of Solanum verrucosum Schlechtendal, a Mexican diploid species geographically isolated from the other diploid A-genome species in potato relatives.</title>
        <authorList>
            <person name="Hosaka K."/>
        </authorList>
    </citation>
    <scope>NUCLEOTIDE SEQUENCE</scope>
    <source>
        <tissue evidence="2">Young leaves</tissue>
    </source>
</reference>
<proteinExistence type="predicted"/>
<name>A0AAF0UNS4_SOLVR</name>
<dbReference type="PANTHER" id="PTHR33116">
    <property type="entry name" value="REVERSE TRANSCRIPTASE ZINC-BINDING DOMAIN-CONTAINING PROTEIN-RELATED-RELATED"/>
    <property type="match status" value="1"/>
</dbReference>
<feature type="domain" description="Reverse transcriptase zinc-binding" evidence="1">
    <location>
        <begin position="204"/>
        <end position="288"/>
    </location>
</feature>
<accession>A0AAF0UNS4</accession>
<dbReference type="AlphaFoldDB" id="A0AAF0UNS4"/>
<evidence type="ECO:0000259" key="1">
    <source>
        <dbReference type="Pfam" id="PF13966"/>
    </source>
</evidence>
<dbReference type="InterPro" id="IPR026960">
    <property type="entry name" value="RVT-Znf"/>
</dbReference>
<dbReference type="EMBL" id="CP133621">
    <property type="protein sequence ID" value="WMV50078.1"/>
    <property type="molecule type" value="Genomic_DNA"/>
</dbReference>
<evidence type="ECO:0000313" key="2">
    <source>
        <dbReference type="EMBL" id="WMV50078.1"/>
    </source>
</evidence>
<evidence type="ECO:0000313" key="3">
    <source>
        <dbReference type="Proteomes" id="UP001234989"/>
    </source>
</evidence>
<organism evidence="2 3">
    <name type="scientific">Solanum verrucosum</name>
    <dbReference type="NCBI Taxonomy" id="315347"/>
    <lineage>
        <taxon>Eukaryota</taxon>
        <taxon>Viridiplantae</taxon>
        <taxon>Streptophyta</taxon>
        <taxon>Embryophyta</taxon>
        <taxon>Tracheophyta</taxon>
        <taxon>Spermatophyta</taxon>
        <taxon>Magnoliopsida</taxon>
        <taxon>eudicotyledons</taxon>
        <taxon>Gunneridae</taxon>
        <taxon>Pentapetalae</taxon>
        <taxon>asterids</taxon>
        <taxon>lamiids</taxon>
        <taxon>Solanales</taxon>
        <taxon>Solanaceae</taxon>
        <taxon>Solanoideae</taxon>
        <taxon>Solaneae</taxon>
        <taxon>Solanum</taxon>
    </lineage>
</organism>
<protein>
    <recommendedName>
        <fullName evidence="1">Reverse transcriptase zinc-binding domain-containing protein</fullName>
    </recommendedName>
</protein>
<sequence length="812" mass="95605">MAAISPPNTTMKYIDAIIADFYWGRDQDKRKYHWASLDTMSLPYTEGRVGIRRLSDICTSLQYEQWWNFRSKVTLWSQFLKSNFCQRAHPVAKKVDIGQSLMWRYMMKNKIKAEENIGWKISSGSCSFWWDDWLGGGAPANYTNDISTLNNATIAHFLVNGKWNEKKLRQQVPLIILSILNTNFQLVQGTKDSAVWKLTDSGKFTCKSTWEICRKKKDIAVINSQLWHRHIPFKMSFLLWRAIRHKFPTNETLANFGVEPVKCYCCIQQGWDEVDHIFIQGHFAGHIWKFFAGSMGLIFQQTSLVNQIMCWSGITGKNTAHTTIIKTLPIVICWNLWKNRCAAKYGGKTTSIHKVKYLIIKDMFLMLTSVFPYLQLPVIWPELGSRPDNCIKYFRFLNCWVEQPSFEETVIDCWNRPIEGDAMWTFHQKMKRLASTLSAWSKMKFGDIYAKIKEFEERVKVAEDNILQNHTEKHREDLHSINAEYIKYMKLEDSILKQKSQLHWFKEGDGNSKYFHALIRGRRRRLFVHKILNENDEWIQGDEQIAQTACDYFQHIFTGGIGVRQMSDVCQAFQFKHWWVFRTKQTLWGDFLRAKYCQRSNPISKKWDTGDSQAWKLLMKNKHKVKNHIQWKIRNGSCSVWWDNWLGVGPLAQFTTNSHRFDNETIADFMANGQWNVDKLIQLAPQNQLHTILSTQLQLQHTSSDQAVWKFNSIGLFTVSSAWDIIREKRTKTKINSYTWNHYIPFKCSFLLWRTIRGKLPTNERLDSFGIEQRDCYCCHSPGFDTIEHIFNLGNLAKIVWKFFCYFPEHTY</sequence>
<gene>
    <name evidence="2" type="ORF">MTR67_043463</name>
</gene>
<feature type="domain" description="Reverse transcriptase zinc-binding" evidence="1">
    <location>
        <begin position="717"/>
        <end position="801"/>
    </location>
</feature>